<keyword evidence="2" id="KW-1185">Reference proteome</keyword>
<name>A0A239LBD7_9FIRM</name>
<sequence length="79" mass="8842">MLSNEKYKGDALLQKTYTVDFLTKKRVENTGEIPQYYVEEHGIAKLDYATVITPLQAGLFVATVEVPSAERYGTLQTKG</sequence>
<evidence type="ECO:0000313" key="1">
    <source>
        <dbReference type="EMBL" id="SNT27956.1"/>
    </source>
</evidence>
<reference evidence="1 2" key="1">
    <citation type="submission" date="2017-06" db="EMBL/GenBank/DDBJ databases">
        <authorList>
            <person name="Kim H.J."/>
            <person name="Triplett B.A."/>
        </authorList>
    </citation>
    <scope>NUCLEOTIDE SEQUENCE [LARGE SCALE GENOMIC DNA]</scope>
    <source>
        <strain evidence="1 2">SCA</strain>
    </source>
</reference>
<dbReference type="OrthoDB" id="9769353at2"/>
<dbReference type="Proteomes" id="UP000198304">
    <property type="component" value="Unassembled WGS sequence"/>
</dbReference>
<organism evidence="1 2">
    <name type="scientific">Anaerovirgula multivorans</name>
    <dbReference type="NCBI Taxonomy" id="312168"/>
    <lineage>
        <taxon>Bacteria</taxon>
        <taxon>Bacillati</taxon>
        <taxon>Bacillota</taxon>
        <taxon>Clostridia</taxon>
        <taxon>Peptostreptococcales</taxon>
        <taxon>Natronincolaceae</taxon>
        <taxon>Anaerovirgula</taxon>
    </lineage>
</organism>
<evidence type="ECO:0000313" key="2">
    <source>
        <dbReference type="Proteomes" id="UP000198304"/>
    </source>
</evidence>
<dbReference type="EMBL" id="FZOJ01000072">
    <property type="protein sequence ID" value="SNT27956.1"/>
    <property type="molecule type" value="Genomic_DNA"/>
</dbReference>
<proteinExistence type="predicted"/>
<dbReference type="AlphaFoldDB" id="A0A239LBD7"/>
<gene>
    <name evidence="1" type="ORF">SAMN05446037_10723</name>
</gene>
<protein>
    <submittedName>
        <fullName evidence="1">Uncharacterized protein</fullName>
    </submittedName>
</protein>
<accession>A0A239LBD7</accession>